<dbReference type="RefSeq" id="WP_302117234.1">
    <property type="nucleotide sequence ID" value="NZ_SJPU01000001.1"/>
</dbReference>
<dbReference type="Pfam" id="PF01527">
    <property type="entry name" value="HTH_Tnp_1"/>
    <property type="match status" value="1"/>
</dbReference>
<evidence type="ECO:0000313" key="2">
    <source>
        <dbReference type="EMBL" id="TWU18256.1"/>
    </source>
</evidence>
<dbReference type="Proteomes" id="UP000319908">
    <property type="component" value="Unassembled WGS sequence"/>
</dbReference>
<dbReference type="GO" id="GO:0004803">
    <property type="term" value="F:transposase activity"/>
    <property type="evidence" value="ECO:0007669"/>
    <property type="project" value="InterPro"/>
</dbReference>
<proteinExistence type="predicted"/>
<sequence>MSKKPLKDTIKSRRQFTVQFKNDAVQMLLDGHTASSIVERLGLTGTNLLYRWKREQLRQSGPVASSLDSRVRDLETELKRVERERDILKKALSIFSRSD</sequence>
<keyword evidence="1" id="KW-0175">Coiled coil</keyword>
<dbReference type="AlphaFoldDB" id="A0A5C6C413"/>
<name>A0A5C6C413_9BACT</name>
<evidence type="ECO:0000256" key="1">
    <source>
        <dbReference type="SAM" id="Coils"/>
    </source>
</evidence>
<protein>
    <submittedName>
        <fullName evidence="2">Transposase</fullName>
    </submittedName>
</protein>
<keyword evidence="3" id="KW-1185">Reference proteome</keyword>
<comment type="caution">
    <text evidence="2">The sequence shown here is derived from an EMBL/GenBank/DDBJ whole genome shotgun (WGS) entry which is preliminary data.</text>
</comment>
<reference evidence="2 3" key="1">
    <citation type="journal article" date="2020" name="Antonie Van Leeuwenhoek">
        <title>Rhodopirellula heiligendammensis sp. nov., Rhodopirellula pilleata sp. nov., and Rhodopirellula solitaria sp. nov. isolated from natural or artificial marine surfaces in Northern Germany and California, USA, and emended description of the genus Rhodopirellula.</title>
        <authorList>
            <person name="Kallscheuer N."/>
            <person name="Wiegand S."/>
            <person name="Jogler M."/>
            <person name="Boedeker C."/>
            <person name="Peeters S.H."/>
            <person name="Rast P."/>
            <person name="Heuer A."/>
            <person name="Jetten M.S.M."/>
            <person name="Rohde M."/>
            <person name="Jogler C."/>
        </authorList>
    </citation>
    <scope>NUCLEOTIDE SEQUENCE [LARGE SCALE GENOMIC DNA]</scope>
    <source>
        <strain evidence="2 3">Poly21</strain>
    </source>
</reference>
<evidence type="ECO:0000313" key="3">
    <source>
        <dbReference type="Proteomes" id="UP000319908"/>
    </source>
</evidence>
<dbReference type="InterPro" id="IPR002514">
    <property type="entry name" value="Transposase_8"/>
</dbReference>
<dbReference type="GO" id="GO:0003677">
    <property type="term" value="F:DNA binding"/>
    <property type="evidence" value="ECO:0007669"/>
    <property type="project" value="InterPro"/>
</dbReference>
<accession>A0A5C6C413</accession>
<dbReference type="Gene3D" id="1.10.10.60">
    <property type="entry name" value="Homeodomain-like"/>
    <property type="match status" value="1"/>
</dbReference>
<dbReference type="EMBL" id="SJPU01000001">
    <property type="protein sequence ID" value="TWU18256.1"/>
    <property type="molecule type" value="Genomic_DNA"/>
</dbReference>
<dbReference type="InterPro" id="IPR009057">
    <property type="entry name" value="Homeodomain-like_sf"/>
</dbReference>
<dbReference type="GO" id="GO:0006313">
    <property type="term" value="P:DNA transposition"/>
    <property type="evidence" value="ECO:0007669"/>
    <property type="project" value="InterPro"/>
</dbReference>
<feature type="coiled-coil region" evidence="1">
    <location>
        <begin position="64"/>
        <end position="91"/>
    </location>
</feature>
<organism evidence="2 3">
    <name type="scientific">Allorhodopirellula heiligendammensis</name>
    <dbReference type="NCBI Taxonomy" id="2714739"/>
    <lineage>
        <taxon>Bacteria</taxon>
        <taxon>Pseudomonadati</taxon>
        <taxon>Planctomycetota</taxon>
        <taxon>Planctomycetia</taxon>
        <taxon>Pirellulales</taxon>
        <taxon>Pirellulaceae</taxon>
        <taxon>Allorhodopirellula</taxon>
    </lineage>
</organism>
<dbReference type="SUPFAM" id="SSF46689">
    <property type="entry name" value="Homeodomain-like"/>
    <property type="match status" value="1"/>
</dbReference>
<gene>
    <name evidence="2" type="ORF">Poly21_04110</name>
</gene>